<dbReference type="eggNOG" id="ENOG50333AG">
    <property type="taxonomic scope" value="Bacteria"/>
</dbReference>
<reference evidence="3" key="1">
    <citation type="submission" date="2012-06" db="EMBL/GenBank/DDBJ databases">
        <title>The complete genome of Flexibacter litoralis DSM 6794.</title>
        <authorList>
            <person name="Lucas S."/>
            <person name="Copeland A."/>
            <person name="Lapidus A."/>
            <person name="Glavina del Rio T."/>
            <person name="Dalin E."/>
            <person name="Tice H."/>
            <person name="Bruce D."/>
            <person name="Goodwin L."/>
            <person name="Pitluck S."/>
            <person name="Peters L."/>
            <person name="Ovchinnikova G."/>
            <person name="Lu M."/>
            <person name="Kyrpides N."/>
            <person name="Mavromatis K."/>
            <person name="Ivanova N."/>
            <person name="Brettin T."/>
            <person name="Detter J.C."/>
            <person name="Han C."/>
            <person name="Larimer F."/>
            <person name="Land M."/>
            <person name="Hauser L."/>
            <person name="Markowitz V."/>
            <person name="Cheng J.-F."/>
            <person name="Hugenholtz P."/>
            <person name="Woyke T."/>
            <person name="Wu D."/>
            <person name="Spring S."/>
            <person name="Lang E."/>
            <person name="Kopitz M."/>
            <person name="Brambilla E."/>
            <person name="Klenk H.-P."/>
            <person name="Eisen J.A."/>
        </authorList>
    </citation>
    <scope>NUCLEOTIDE SEQUENCE [LARGE SCALE GENOMIC DNA]</scope>
    <source>
        <strain evidence="3">ATCC 23117 / DSM 6794 / NBRC 15988 / NCIMB 1366 / Sio-4</strain>
    </source>
</reference>
<feature type="signal peptide" evidence="1">
    <location>
        <begin position="1"/>
        <end position="32"/>
    </location>
</feature>
<keyword evidence="1" id="KW-0732">Signal</keyword>
<dbReference type="HOGENOM" id="CLU_595483_0_0_10"/>
<dbReference type="AlphaFoldDB" id="I4ANM2"/>
<dbReference type="STRING" id="880071.Fleli_3226"/>
<gene>
    <name evidence="2" type="ordered locus">Fleli_3226</name>
</gene>
<proteinExistence type="predicted"/>
<protein>
    <submittedName>
        <fullName evidence="2">Uncharacterized protein</fullName>
    </submittedName>
</protein>
<dbReference type="KEGG" id="fli:Fleli_3226"/>
<dbReference type="EMBL" id="CP003345">
    <property type="protein sequence ID" value="AFM05557.1"/>
    <property type="molecule type" value="Genomic_DNA"/>
</dbReference>
<name>I4ANM2_BERLS</name>
<evidence type="ECO:0000313" key="3">
    <source>
        <dbReference type="Proteomes" id="UP000006054"/>
    </source>
</evidence>
<sequence length="459" mass="52816" precursor="true">MSYTNFYIIFIMKKFLLLLLPFVFMAVYSASAQDNVADILKAIDELRSQQSLFQQQNQDFVRRYQLLSDQRQQDSIKVLALTDSLRRRSRQLNLLSSDLGLYKETVEKNDAIVKGVSRRVELTDEARYKMIRTNLIHSAEFFEVLNDRLNTLYAINQVESYRTMLNSLNNPADETLGFSYNDKVMQLMEKKLVTKKDKGGRKILNIANMLLQDPVVSNIASATPVINIATSVLGFVSGVAAQRKDVSENDVQEFKNELEKYTAYYAKLNLINARFANNIDNYQVQTTNLHEKLTEYVNLHAKGLKFDVQIKEPEANATNGEYLLDVFRTYNKSSVTAYFNKMEDEFAKNGKVDYSRLMAKYPHIINANKKIEDVIYLYKEFDYLYGQYISMVDENSRNTVIILQGAVEQNLSSEPSKVKSQINILNNKKGEAITGIRRAVNLPRLKDIVNRLDSYYPAL</sequence>
<keyword evidence="3" id="KW-1185">Reference proteome</keyword>
<feature type="chain" id="PRO_5003685958" evidence="1">
    <location>
        <begin position="33"/>
        <end position="459"/>
    </location>
</feature>
<dbReference type="Proteomes" id="UP000006054">
    <property type="component" value="Chromosome"/>
</dbReference>
<organism evidence="2 3">
    <name type="scientific">Bernardetia litoralis (strain ATCC 23117 / DSM 6794 / NBRC 15988 / NCIMB 1366 / Fx l1 / Sio-4)</name>
    <name type="common">Flexibacter litoralis</name>
    <dbReference type="NCBI Taxonomy" id="880071"/>
    <lineage>
        <taxon>Bacteria</taxon>
        <taxon>Pseudomonadati</taxon>
        <taxon>Bacteroidota</taxon>
        <taxon>Cytophagia</taxon>
        <taxon>Cytophagales</taxon>
        <taxon>Bernardetiaceae</taxon>
        <taxon>Bernardetia</taxon>
    </lineage>
</organism>
<accession>I4ANM2</accession>
<evidence type="ECO:0000313" key="2">
    <source>
        <dbReference type="EMBL" id="AFM05557.1"/>
    </source>
</evidence>
<evidence type="ECO:0000256" key="1">
    <source>
        <dbReference type="SAM" id="SignalP"/>
    </source>
</evidence>